<dbReference type="AlphaFoldDB" id="A0A3S3Q0F5"/>
<feature type="region of interest" description="Disordered" evidence="1">
    <location>
        <begin position="497"/>
        <end position="528"/>
    </location>
</feature>
<feature type="compositionally biased region" description="Polar residues" evidence="1">
    <location>
        <begin position="509"/>
        <end position="520"/>
    </location>
</feature>
<evidence type="ECO:0000256" key="1">
    <source>
        <dbReference type="SAM" id="MobiDB-lite"/>
    </source>
</evidence>
<dbReference type="SUPFAM" id="SSF50156">
    <property type="entry name" value="PDZ domain-like"/>
    <property type="match status" value="1"/>
</dbReference>
<dbReference type="Proteomes" id="UP000285301">
    <property type="component" value="Unassembled WGS sequence"/>
</dbReference>
<reference evidence="3 4" key="1">
    <citation type="journal article" date="2018" name="Gigascience">
        <title>Genomes of trombidid mites reveal novel predicted allergens and laterally-transferred genes associated with secondary metabolism.</title>
        <authorList>
            <person name="Dong X."/>
            <person name="Chaisiri K."/>
            <person name="Xia D."/>
            <person name="Armstrong S.D."/>
            <person name="Fang Y."/>
            <person name="Donnelly M.J."/>
            <person name="Kadowaki T."/>
            <person name="McGarry J.W."/>
            <person name="Darby A.C."/>
            <person name="Makepeace B.L."/>
        </authorList>
    </citation>
    <scope>NUCLEOTIDE SEQUENCE [LARGE SCALE GENOMIC DNA]</scope>
    <source>
        <strain evidence="3">UoL-WK</strain>
    </source>
</reference>
<dbReference type="PANTHER" id="PTHR11324">
    <property type="entry name" value="IL16-RELATED"/>
    <property type="match status" value="1"/>
</dbReference>
<protein>
    <recommendedName>
        <fullName evidence="2">PDZ domain-containing protein</fullName>
    </recommendedName>
</protein>
<comment type="caution">
    <text evidence="3">The sequence shown here is derived from an EMBL/GenBank/DDBJ whole genome shotgun (WGS) entry which is preliminary data.</text>
</comment>
<keyword evidence="4" id="KW-1185">Reference proteome</keyword>
<accession>A0A3S3Q0F5</accession>
<gene>
    <name evidence="3" type="ORF">B4U79_17518</name>
</gene>
<dbReference type="InterPro" id="IPR001478">
    <property type="entry name" value="PDZ"/>
</dbReference>
<proteinExistence type="predicted"/>
<feature type="domain" description="PDZ" evidence="2">
    <location>
        <begin position="96"/>
        <end position="189"/>
    </location>
</feature>
<name>A0A3S3Q0F5_9ACAR</name>
<dbReference type="Pfam" id="PF00595">
    <property type="entry name" value="PDZ"/>
    <property type="match status" value="1"/>
</dbReference>
<dbReference type="STRING" id="1965070.A0A3S3Q0F5"/>
<sequence length="983" mass="107905">MASLMYSDSITPKPPSTIRRASSFSKLLNRGSNGFNEFVLHNNDFVTVVKVEENSANNCGNGKEANDMEKEDEDFVTVLEIGDECGEKQEAQMIEEITVYRLPGERLGMALKFEGGGNSCEKVSRVLIQNINSESPASKIEGKLLGRLREGDEILKIDGKLVSALTRLECVAALKEASVCFKLLIKREETNAKRSHNEKSNKANCSETTSCSSLISKCKKGPPPPVPPRMATTTLSSSSSPSPSSFSFGGNENGDADSCEQHSERIAATHKRRPSQPPPLPPRKPKECSSQSVSGERAGNNLKIDACEAKIVNGKQTAVDANREKQQLSGETKSIDDNSGNAMLCEKNEQHLECTPIQAEFYLDSLSEKETTQIESESDDTGSSVSTIIERFSRGSTANSSFSENTNGLKNGVLDIEKVLSPFEQLERELDEKEALQKFVTETAAFIEQQHHQAPSSISYDVNLDDYDDIQNVSMHFEIQNFGEPIVEPPVGFANSVTDNSKAADGWQSAKSRAQQSTTASEKKCDRKPTVECMAVEEAFKANHHAKPNDSLQSKRSREESINSIPSAANGARKSHENQKRVKLSTTTEARECGSRANISSSGGETKNGRCLGSNKLKESKETKSTTALKSILKNKSESRDALATGASRSSEKEKRVINSTTPSNSDSCNPHNNDPCAAEAKRVNKNSNDLVNEIKRGEASVLSNEMQLEDECKAKKSSEATEAIIHCQKTELMECESRNISFPQENRVTLAFAVAAAAAKPKCDDNNTHNYDNEENGSINEELKFNCDQEAANAAENNCDSMNEKQTEEIKSDSFTSGNRSKRISDDCERLDDKLNGNDKTMHNAADKSPTKKSLSLKPLPRGVYSLIPKRLESSKNVPPPVSPRKSKSSLNLVEADACEAKPSLIPRAVIKPVIKPASKVYQEAKVRRTKSSENLKGFGFREIRNKSRSKEVKVKNENKEKEAMTTKANRIETVAIDQTER</sequence>
<feature type="region of interest" description="Disordered" evidence="1">
    <location>
        <begin position="950"/>
        <end position="983"/>
    </location>
</feature>
<feature type="compositionally biased region" description="Low complexity" evidence="1">
    <location>
        <begin position="236"/>
        <end position="248"/>
    </location>
</feature>
<dbReference type="CDD" id="cd00136">
    <property type="entry name" value="PDZ_canonical"/>
    <property type="match status" value="1"/>
</dbReference>
<dbReference type="InterPro" id="IPR036034">
    <property type="entry name" value="PDZ_sf"/>
</dbReference>
<dbReference type="OrthoDB" id="42382at2759"/>
<feature type="compositionally biased region" description="Polar residues" evidence="1">
    <location>
        <begin position="658"/>
        <end position="673"/>
    </location>
</feature>
<dbReference type="Gene3D" id="2.30.42.10">
    <property type="match status" value="1"/>
</dbReference>
<feature type="region of interest" description="Disordered" evidence="1">
    <location>
        <begin position="802"/>
        <end position="861"/>
    </location>
</feature>
<feature type="region of interest" description="Disordered" evidence="1">
    <location>
        <begin position="542"/>
        <end position="675"/>
    </location>
</feature>
<dbReference type="SMART" id="SM00228">
    <property type="entry name" value="PDZ"/>
    <property type="match status" value="1"/>
</dbReference>
<feature type="compositionally biased region" description="Basic and acidic residues" evidence="1">
    <location>
        <begin position="824"/>
        <end position="851"/>
    </location>
</feature>
<dbReference type="PROSITE" id="PS50106">
    <property type="entry name" value="PDZ"/>
    <property type="match status" value="1"/>
</dbReference>
<feature type="region of interest" description="Disordered" evidence="1">
    <location>
        <begin position="215"/>
        <end position="299"/>
    </location>
</feature>
<organism evidence="3 4">
    <name type="scientific">Dinothrombium tinctorium</name>
    <dbReference type="NCBI Taxonomy" id="1965070"/>
    <lineage>
        <taxon>Eukaryota</taxon>
        <taxon>Metazoa</taxon>
        <taxon>Ecdysozoa</taxon>
        <taxon>Arthropoda</taxon>
        <taxon>Chelicerata</taxon>
        <taxon>Arachnida</taxon>
        <taxon>Acari</taxon>
        <taxon>Acariformes</taxon>
        <taxon>Trombidiformes</taxon>
        <taxon>Prostigmata</taxon>
        <taxon>Anystina</taxon>
        <taxon>Parasitengona</taxon>
        <taxon>Trombidioidea</taxon>
        <taxon>Trombidiidae</taxon>
        <taxon>Dinothrombium</taxon>
    </lineage>
</organism>
<dbReference type="EMBL" id="NCKU01001659">
    <property type="protein sequence ID" value="RWS11555.1"/>
    <property type="molecule type" value="Genomic_DNA"/>
</dbReference>
<feature type="compositionally biased region" description="Basic and acidic residues" evidence="1">
    <location>
        <begin position="803"/>
        <end position="813"/>
    </location>
</feature>
<evidence type="ECO:0000313" key="3">
    <source>
        <dbReference type="EMBL" id="RWS11555.1"/>
    </source>
</evidence>
<evidence type="ECO:0000259" key="2">
    <source>
        <dbReference type="PROSITE" id="PS50106"/>
    </source>
</evidence>
<dbReference type="PANTHER" id="PTHR11324:SF16">
    <property type="entry name" value="PDZ DOMAIN-CONTAINING PROTEIN 2"/>
    <property type="match status" value="1"/>
</dbReference>
<evidence type="ECO:0000313" key="4">
    <source>
        <dbReference type="Proteomes" id="UP000285301"/>
    </source>
</evidence>
<feature type="compositionally biased region" description="Basic and acidic residues" evidence="1">
    <location>
        <begin position="950"/>
        <end position="966"/>
    </location>
</feature>